<gene>
    <name evidence="1" type="ORF">BJX68DRAFT_205921</name>
</gene>
<dbReference type="Proteomes" id="UP001610444">
    <property type="component" value="Unassembled WGS sequence"/>
</dbReference>
<name>A0ABR4KYG9_9EURO</name>
<accession>A0ABR4KYG9</accession>
<dbReference type="RefSeq" id="XP_070902431.1">
    <property type="nucleotide sequence ID" value="XM_071037640.1"/>
</dbReference>
<comment type="caution">
    <text evidence="1">The sequence shown here is derived from an EMBL/GenBank/DDBJ whole genome shotgun (WGS) entry which is preliminary data.</text>
</comment>
<protein>
    <submittedName>
        <fullName evidence="1">Uncharacterized protein</fullName>
    </submittedName>
</protein>
<evidence type="ECO:0000313" key="1">
    <source>
        <dbReference type="EMBL" id="KAL2856273.1"/>
    </source>
</evidence>
<dbReference type="GeneID" id="98152804"/>
<dbReference type="EMBL" id="JBFXLR010000008">
    <property type="protein sequence ID" value="KAL2856273.1"/>
    <property type="molecule type" value="Genomic_DNA"/>
</dbReference>
<sequence>MREMCLCTTLTLRSHSPPFRGWRRTESFEPCRRDNESRFAPRTKDFGFRKAVTLPGGVSFSGTGLADSATARHPIEESSICHVMRATSTTGLGKGQQTSNPEGWKLDPAVVGYAVDILALQLQHDKQIHDKSTSVYTEIKLGHATAHA</sequence>
<evidence type="ECO:0000313" key="2">
    <source>
        <dbReference type="Proteomes" id="UP001610444"/>
    </source>
</evidence>
<reference evidence="1 2" key="1">
    <citation type="submission" date="2024-07" db="EMBL/GenBank/DDBJ databases">
        <title>Section-level genome sequencing and comparative genomics of Aspergillus sections Usti and Cavernicolus.</title>
        <authorList>
            <consortium name="Lawrence Berkeley National Laboratory"/>
            <person name="Nybo J.L."/>
            <person name="Vesth T.C."/>
            <person name="Theobald S."/>
            <person name="Frisvad J.C."/>
            <person name="Larsen T.O."/>
            <person name="Kjaerboelling I."/>
            <person name="Rothschild-Mancinelli K."/>
            <person name="Lyhne E.K."/>
            <person name="Kogle M.E."/>
            <person name="Barry K."/>
            <person name="Clum A."/>
            <person name="Na H."/>
            <person name="Ledsgaard L."/>
            <person name="Lin J."/>
            <person name="Lipzen A."/>
            <person name="Kuo A."/>
            <person name="Riley R."/>
            <person name="Mondo S."/>
            <person name="LaButti K."/>
            <person name="Haridas S."/>
            <person name="Pangalinan J."/>
            <person name="Salamov A.A."/>
            <person name="Simmons B.A."/>
            <person name="Magnuson J.K."/>
            <person name="Chen J."/>
            <person name="Drula E."/>
            <person name="Henrissat B."/>
            <person name="Wiebenga A."/>
            <person name="Lubbers R.J."/>
            <person name="Gomes A.C."/>
            <person name="Macurrencykelacurrency M.R."/>
            <person name="Stajich J."/>
            <person name="Grigoriev I.V."/>
            <person name="Mortensen U.H."/>
            <person name="De vries R.P."/>
            <person name="Baker S.E."/>
            <person name="Andersen M.R."/>
        </authorList>
    </citation>
    <scope>NUCLEOTIDE SEQUENCE [LARGE SCALE GENOMIC DNA]</scope>
    <source>
        <strain evidence="1 2">CBS 756.74</strain>
    </source>
</reference>
<organism evidence="1 2">
    <name type="scientific">Aspergillus pseudodeflectus</name>
    <dbReference type="NCBI Taxonomy" id="176178"/>
    <lineage>
        <taxon>Eukaryota</taxon>
        <taxon>Fungi</taxon>
        <taxon>Dikarya</taxon>
        <taxon>Ascomycota</taxon>
        <taxon>Pezizomycotina</taxon>
        <taxon>Eurotiomycetes</taxon>
        <taxon>Eurotiomycetidae</taxon>
        <taxon>Eurotiales</taxon>
        <taxon>Aspergillaceae</taxon>
        <taxon>Aspergillus</taxon>
        <taxon>Aspergillus subgen. Nidulantes</taxon>
    </lineage>
</organism>
<keyword evidence="2" id="KW-1185">Reference proteome</keyword>
<proteinExistence type="predicted"/>